<proteinExistence type="predicted"/>
<sequence length="418" mass="45745">MDLTATQYILWRFEGNEDREAMEMRADDVETADPRPHRLHGSHLVACAPDQEEDAVRPDVVLDRRQRGRLGYEYEVRLQGHQDTVWVPRAQMAAMGCLGMAAREDERQAAQRSLEGRPLTTPGVEAHLAGFGLGAEEASHRRLGALSHGQRARAVLAAATWLAPHLLVLDEPTNYLDGPALKAQGRRVQPGRSSKGPRHPSRGCFFSCCFSASAIERHPGLSRGGPASHYHHHKEEEEEEEEEEKEEKEEKEGGGGGGRREEEEEEEEDPLPLLTTYGGGGGGGGGGGKQAHHLAQGHTHETKTNRRTGKGRPSEGRGPLVGFGRGCGCFPSRSFGMLSWHVFWERREINCRSSSRVSWIGARHPRRRLGAAAGARSARKGGRRRKESFGSASGALRAQGSGASADPRNLRGPLKQSR</sequence>
<dbReference type="InterPro" id="IPR047038">
    <property type="entry name" value="eEF3_chromodomain-like_sf"/>
</dbReference>
<dbReference type="InterPro" id="IPR027417">
    <property type="entry name" value="P-loop_NTPase"/>
</dbReference>
<dbReference type="Pfam" id="PF00005">
    <property type="entry name" value="ABC_tran"/>
    <property type="match status" value="1"/>
</dbReference>
<dbReference type="Gene3D" id="3.40.50.300">
    <property type="entry name" value="P-loop containing nucleotide triphosphate hydrolases"/>
    <property type="match status" value="1"/>
</dbReference>
<feature type="compositionally biased region" description="Basic residues" evidence="3">
    <location>
        <begin position="377"/>
        <end position="386"/>
    </location>
</feature>
<evidence type="ECO:0000256" key="2">
    <source>
        <dbReference type="ARBA" id="ARBA00022737"/>
    </source>
</evidence>
<dbReference type="PANTHER" id="PTHR19211">
    <property type="entry name" value="ATP-BINDING TRANSPORT PROTEIN-RELATED"/>
    <property type="match status" value="1"/>
</dbReference>
<feature type="domain" description="ABC transporter" evidence="4">
    <location>
        <begin position="126"/>
        <end position="174"/>
    </location>
</feature>
<dbReference type="InterPro" id="IPR050611">
    <property type="entry name" value="ABCF"/>
</dbReference>
<dbReference type="Proteomes" id="UP001189429">
    <property type="component" value="Unassembled WGS sequence"/>
</dbReference>
<reference evidence="5" key="1">
    <citation type="submission" date="2023-10" db="EMBL/GenBank/DDBJ databases">
        <authorList>
            <person name="Chen Y."/>
            <person name="Shah S."/>
            <person name="Dougan E. K."/>
            <person name="Thang M."/>
            <person name="Chan C."/>
        </authorList>
    </citation>
    <scope>NUCLEOTIDE SEQUENCE [LARGE SCALE GENOMIC DNA]</scope>
</reference>
<gene>
    <name evidence="5" type="ORF">PCOR1329_LOCUS56686</name>
</gene>
<evidence type="ECO:0000259" key="4">
    <source>
        <dbReference type="Pfam" id="PF00005"/>
    </source>
</evidence>
<keyword evidence="2" id="KW-0677">Repeat</keyword>
<dbReference type="SUPFAM" id="SSF52540">
    <property type="entry name" value="P-loop containing nucleoside triphosphate hydrolases"/>
    <property type="match status" value="1"/>
</dbReference>
<comment type="caution">
    <text evidence="5">The sequence shown here is derived from an EMBL/GenBank/DDBJ whole genome shotgun (WGS) entry which is preliminary data.</text>
</comment>
<protein>
    <recommendedName>
        <fullName evidence="4">ABC transporter domain-containing protein</fullName>
    </recommendedName>
</protein>
<feature type="region of interest" description="Disordered" evidence="3">
    <location>
        <begin position="367"/>
        <end position="418"/>
    </location>
</feature>
<feature type="compositionally biased region" description="Acidic residues" evidence="3">
    <location>
        <begin position="236"/>
        <end position="247"/>
    </location>
</feature>
<feature type="compositionally biased region" description="Gly residues" evidence="3">
    <location>
        <begin position="277"/>
        <end position="289"/>
    </location>
</feature>
<evidence type="ECO:0000313" key="6">
    <source>
        <dbReference type="Proteomes" id="UP001189429"/>
    </source>
</evidence>
<evidence type="ECO:0000256" key="3">
    <source>
        <dbReference type="SAM" id="MobiDB-lite"/>
    </source>
</evidence>
<feature type="region of interest" description="Disordered" evidence="3">
    <location>
        <begin position="219"/>
        <end position="320"/>
    </location>
</feature>
<keyword evidence="1" id="KW-0963">Cytoplasm</keyword>
<feature type="compositionally biased region" description="Basic and acidic residues" evidence="3">
    <location>
        <begin position="248"/>
        <end position="261"/>
    </location>
</feature>
<organism evidence="5 6">
    <name type="scientific">Prorocentrum cordatum</name>
    <dbReference type="NCBI Taxonomy" id="2364126"/>
    <lineage>
        <taxon>Eukaryota</taxon>
        <taxon>Sar</taxon>
        <taxon>Alveolata</taxon>
        <taxon>Dinophyceae</taxon>
        <taxon>Prorocentrales</taxon>
        <taxon>Prorocentraceae</taxon>
        <taxon>Prorocentrum</taxon>
    </lineage>
</organism>
<accession>A0ABN9VCX6</accession>
<evidence type="ECO:0000313" key="5">
    <source>
        <dbReference type="EMBL" id="CAK0870631.1"/>
    </source>
</evidence>
<dbReference type="InterPro" id="IPR003439">
    <property type="entry name" value="ABC_transporter-like_ATP-bd"/>
</dbReference>
<dbReference type="EMBL" id="CAUYUJ010016982">
    <property type="protein sequence ID" value="CAK0870631.1"/>
    <property type="molecule type" value="Genomic_DNA"/>
</dbReference>
<dbReference type="Gene3D" id="2.40.50.990">
    <property type="match status" value="1"/>
</dbReference>
<name>A0ABN9VCX6_9DINO</name>
<evidence type="ECO:0000256" key="1">
    <source>
        <dbReference type="ARBA" id="ARBA00022490"/>
    </source>
</evidence>
<dbReference type="PANTHER" id="PTHR19211:SF5">
    <property type="entry name" value="ELONGATION FACTOR 3A-RELATED"/>
    <property type="match status" value="1"/>
</dbReference>
<keyword evidence="6" id="KW-1185">Reference proteome</keyword>
<feature type="region of interest" description="Disordered" evidence="3">
    <location>
        <begin position="179"/>
        <end position="199"/>
    </location>
</feature>